<organism evidence="2 3">
    <name type="scientific">Tardiphaga alba</name>
    <dbReference type="NCBI Taxonomy" id="340268"/>
    <lineage>
        <taxon>Bacteria</taxon>
        <taxon>Pseudomonadati</taxon>
        <taxon>Pseudomonadota</taxon>
        <taxon>Alphaproteobacteria</taxon>
        <taxon>Hyphomicrobiales</taxon>
        <taxon>Nitrobacteraceae</taxon>
        <taxon>Tardiphaga</taxon>
    </lineage>
</organism>
<sequence length="696" mass="77917">MKKSTTGSSEARVERLALKYRPKSLQDVIGQEYPKRIIAQLILNNQSCANLLLHGSVGSGKTTLVRIYAGALNCQSPTATGDRCFVCDRCRALDSGDNAGFIELDTPKFRDLAGLKAEIDRVLEAAAAAGRRTVIFLDEAHVLSRYRDSFDFLLKKVEEPPPGVSFCFATTAVERMSEALRSRTIQLEVRPLTHAQSVGLLTRTAKDEGLTLHTEAISLLAGLGEHQPRNMLQALDKMRLLSDGTEITRDRVAAVFGVDYIEHLIQYFEALGAGDLRRQTESFLQWSDGIRNKVRLIQLFLVGFYYIELCGLDVSVDPVVASIRLEERQRVKSAFAGRLPDIDLTTFFEGLLGVWPVVTVDLSDEALLAILLRFQMVANRSAPMLRPETSVARIRPERIVEADIGGDAQRRVTTDDDAKAPKDPAYLNRSHVRSIFAAASFLVQQGYPSFNARITIRHRLFGHQDQAAASDHFKAFSSALKLQLVSCGGSGLRIFVQERDEAEGSCGRVIAHVSDVEKLGRWMLKWHRSSRLAGAEDRAVTMDIGSAGRRLDEHWRCVRWLCGGFNPADPIHSKIEIEPDYHRVAGDIGKRNRQDQSEALDAAARIKADEKCGIDLLSAFNDRKWDRLYDGWELDEQVYREQRRSQLEAAMLELRARHALDSASYSDEMRGYEEAELRSNLAASAVERAWAIWDRS</sequence>
<dbReference type="CDD" id="cd00009">
    <property type="entry name" value="AAA"/>
    <property type="match status" value="1"/>
</dbReference>
<dbReference type="InterPro" id="IPR027417">
    <property type="entry name" value="P-loop_NTPase"/>
</dbReference>
<dbReference type="InterPro" id="IPR003593">
    <property type="entry name" value="AAA+_ATPase"/>
</dbReference>
<feature type="domain" description="AAA+ ATPase" evidence="1">
    <location>
        <begin position="47"/>
        <end position="192"/>
    </location>
</feature>
<dbReference type="InterPro" id="IPR050238">
    <property type="entry name" value="DNA_Rep/Repair_Clamp_Loader"/>
</dbReference>
<evidence type="ECO:0000313" key="3">
    <source>
        <dbReference type="Proteomes" id="UP000682843"/>
    </source>
</evidence>
<protein>
    <submittedName>
        <fullName evidence="2">AAA family ATPase</fullName>
    </submittedName>
</protein>
<dbReference type="Gene3D" id="3.40.50.300">
    <property type="entry name" value="P-loop containing nucleotide triphosphate hydrolases"/>
    <property type="match status" value="1"/>
</dbReference>
<dbReference type="Proteomes" id="UP000682843">
    <property type="component" value="Chromosome"/>
</dbReference>
<accession>A0ABX8A4T9</accession>
<dbReference type="PANTHER" id="PTHR11669:SF0">
    <property type="entry name" value="PROTEIN STICHEL-LIKE 2"/>
    <property type="match status" value="1"/>
</dbReference>
<dbReference type="EMBL" id="CP036498">
    <property type="protein sequence ID" value="QUS38036.1"/>
    <property type="molecule type" value="Genomic_DNA"/>
</dbReference>
<dbReference type="SUPFAM" id="SSF52540">
    <property type="entry name" value="P-loop containing nucleoside triphosphate hydrolases"/>
    <property type="match status" value="1"/>
</dbReference>
<name>A0ABX8A4T9_9BRAD</name>
<dbReference type="Pfam" id="PF13177">
    <property type="entry name" value="DNA_pol3_delta2"/>
    <property type="match status" value="1"/>
</dbReference>
<dbReference type="Gene3D" id="1.10.8.60">
    <property type="match status" value="1"/>
</dbReference>
<dbReference type="SMART" id="SM00382">
    <property type="entry name" value="AAA"/>
    <property type="match status" value="1"/>
</dbReference>
<proteinExistence type="predicted"/>
<dbReference type="PANTHER" id="PTHR11669">
    <property type="entry name" value="REPLICATION FACTOR C / DNA POLYMERASE III GAMMA-TAU SUBUNIT"/>
    <property type="match status" value="1"/>
</dbReference>
<evidence type="ECO:0000259" key="1">
    <source>
        <dbReference type="SMART" id="SM00382"/>
    </source>
</evidence>
<evidence type="ECO:0000313" key="2">
    <source>
        <dbReference type="EMBL" id="QUS38036.1"/>
    </source>
</evidence>
<gene>
    <name evidence="2" type="ORF">RPMA_03555</name>
</gene>
<reference evidence="2 3" key="1">
    <citation type="submission" date="2019-02" db="EMBL/GenBank/DDBJ databases">
        <title>Emended description of the genus Rhodopseudomonas and description of Rhodopseudomonas albus sp. nov., a non-phototrophic, heavy-metal-tolerant bacterium isolated from garden soil.</title>
        <authorList>
            <person name="Bao Z."/>
            <person name="Cao W.W."/>
            <person name="Sato Y."/>
            <person name="Nishizawa T."/>
            <person name="Zhao J."/>
            <person name="Guo Y."/>
            <person name="Ohta H."/>
        </authorList>
    </citation>
    <scope>NUCLEOTIDE SEQUENCE [LARGE SCALE GENOMIC DNA]</scope>
    <source>
        <strain evidence="2 3">SK50-23</strain>
    </source>
</reference>
<keyword evidence="3" id="KW-1185">Reference proteome</keyword>